<protein>
    <submittedName>
        <fullName evidence="2">---NA</fullName>
    </submittedName>
</protein>
<dbReference type="InterPro" id="IPR001400">
    <property type="entry name" value="Somatotropin/Prolactin"/>
</dbReference>
<dbReference type="GO" id="GO:0005179">
    <property type="term" value="F:hormone activity"/>
    <property type="evidence" value="ECO:0007669"/>
    <property type="project" value="InterPro"/>
</dbReference>
<name>A0AAD1SDU2_PELCU</name>
<accession>A0AAD1SDU2</accession>
<feature type="compositionally biased region" description="Polar residues" evidence="1">
    <location>
        <begin position="14"/>
        <end position="25"/>
    </location>
</feature>
<feature type="region of interest" description="Disordered" evidence="1">
    <location>
        <begin position="1"/>
        <end position="26"/>
    </location>
</feature>
<organism evidence="2 3">
    <name type="scientific">Pelobates cultripes</name>
    <name type="common">Western spadefoot toad</name>
    <dbReference type="NCBI Taxonomy" id="61616"/>
    <lineage>
        <taxon>Eukaryota</taxon>
        <taxon>Metazoa</taxon>
        <taxon>Chordata</taxon>
        <taxon>Craniata</taxon>
        <taxon>Vertebrata</taxon>
        <taxon>Euteleostomi</taxon>
        <taxon>Amphibia</taxon>
        <taxon>Batrachia</taxon>
        <taxon>Anura</taxon>
        <taxon>Pelobatoidea</taxon>
        <taxon>Pelobatidae</taxon>
        <taxon>Pelobates</taxon>
    </lineage>
</organism>
<keyword evidence="3" id="KW-1185">Reference proteome</keyword>
<evidence type="ECO:0000313" key="2">
    <source>
        <dbReference type="EMBL" id="CAH2299564.1"/>
    </source>
</evidence>
<feature type="region of interest" description="Disordered" evidence="1">
    <location>
        <begin position="114"/>
        <end position="133"/>
    </location>
</feature>
<dbReference type="GO" id="GO:0005576">
    <property type="term" value="C:extracellular region"/>
    <property type="evidence" value="ECO:0007669"/>
    <property type="project" value="InterPro"/>
</dbReference>
<proteinExistence type="predicted"/>
<dbReference type="Pfam" id="PF00103">
    <property type="entry name" value="Hormone_1"/>
    <property type="match status" value="1"/>
</dbReference>
<reference evidence="2" key="1">
    <citation type="submission" date="2022-03" db="EMBL/GenBank/DDBJ databases">
        <authorList>
            <person name="Alioto T."/>
            <person name="Alioto T."/>
            <person name="Gomez Garrido J."/>
        </authorList>
    </citation>
    <scope>NUCLEOTIDE SEQUENCE</scope>
</reference>
<evidence type="ECO:0000256" key="1">
    <source>
        <dbReference type="SAM" id="MobiDB-lite"/>
    </source>
</evidence>
<dbReference type="EMBL" id="OW240917">
    <property type="protein sequence ID" value="CAH2299564.1"/>
    <property type="molecule type" value="Genomic_DNA"/>
</dbReference>
<dbReference type="AlphaFoldDB" id="A0AAD1SDU2"/>
<feature type="compositionally biased region" description="Polar residues" evidence="1">
    <location>
        <begin position="114"/>
        <end position="124"/>
    </location>
</feature>
<evidence type="ECO:0000313" key="3">
    <source>
        <dbReference type="Proteomes" id="UP001295444"/>
    </source>
</evidence>
<dbReference type="Proteomes" id="UP001295444">
    <property type="component" value="Chromosome 06"/>
</dbReference>
<sequence>MAAHAALQDGGCSSDDSNSAFNLGNTKPEENITRQHLHEALDALSTELIQSWTSSVDTLIKDLQDLGARTAHTKTKIAEYVAADDDLADDVQPHTNIIACRICNSRNICGPLRSNSTKTQNLQSSDRDSQRPQHQIPLGISYQAAGCEKWEDCPTANT</sequence>
<gene>
    <name evidence="2" type="ORF">PECUL_23A041261</name>
</gene>